<dbReference type="Gene3D" id="3.90.180.10">
    <property type="entry name" value="Medium-chain alcohol dehydrogenases, catalytic domain"/>
    <property type="match status" value="1"/>
</dbReference>
<gene>
    <name evidence="4" type="ORF">Tasa_019_089</name>
</gene>
<comment type="caution">
    <text evidence="4">The sequence shown here is derived from an EMBL/GenBank/DDBJ whole genome shotgun (WGS) entry which is preliminary data.</text>
</comment>
<evidence type="ECO:0000313" key="4">
    <source>
        <dbReference type="EMBL" id="GAN54404.1"/>
    </source>
</evidence>
<dbReference type="Proteomes" id="UP000032679">
    <property type="component" value="Unassembled WGS sequence"/>
</dbReference>
<dbReference type="STRING" id="1231623.Tasa_019_089"/>
<dbReference type="AlphaFoldDB" id="A0A0D6ML65"/>
<feature type="domain" description="Enoyl reductase (ER)" evidence="3">
    <location>
        <begin position="11"/>
        <end position="342"/>
    </location>
</feature>
<dbReference type="InterPro" id="IPR036291">
    <property type="entry name" value="NAD(P)-bd_dom_sf"/>
</dbReference>
<dbReference type="PANTHER" id="PTHR48106">
    <property type="entry name" value="QUINONE OXIDOREDUCTASE PIG3-RELATED"/>
    <property type="match status" value="1"/>
</dbReference>
<dbReference type="SUPFAM" id="SSF50129">
    <property type="entry name" value="GroES-like"/>
    <property type="match status" value="1"/>
</dbReference>
<dbReference type="InterPro" id="IPR013149">
    <property type="entry name" value="ADH-like_C"/>
</dbReference>
<sequence length="345" mass="35820">MMAAWVQRGFGGPDVVSREEVRVPVPASDEVLIRVAACALNRLDLLQRESALVGGFRLPHIAGMDIAGIVVASGGVEGESLLGQSVVLDPVVTCGACAWCARDLPGFCPTLRTIGSSRDGGFADYVTAPVRNCHLYDAESLSAVDMASVPVASVTAWRGLLGAGKLEPGETVVIPGAGSGLGTAGIQIARARGARVIALASGSDKCMRARELGADVAIDRSAGDWVGAARAETSDLGADLVWDHVGGAFLQQAIDACAIGGRVVMSGTTAGNDSTIRNTSIFHYGRTLIGHGGYTRHDMQATIEAYLCGKLRAVIDSVWDVTALPDAMARLESGNFFGKIVIRSV</sequence>
<dbReference type="InterPro" id="IPR011032">
    <property type="entry name" value="GroES-like_sf"/>
</dbReference>
<reference evidence="4 5" key="1">
    <citation type="submission" date="2012-10" db="EMBL/GenBank/DDBJ databases">
        <title>Genome sequencing of Tanticharoenia sakaeratensis NBRC 103193.</title>
        <authorList>
            <person name="Azuma Y."/>
            <person name="Hadano H."/>
            <person name="Hirakawa H."/>
            <person name="Matsushita K."/>
        </authorList>
    </citation>
    <scope>NUCLEOTIDE SEQUENCE [LARGE SCALE GENOMIC DNA]</scope>
    <source>
        <strain evidence="4 5">NBRC 103193</strain>
    </source>
</reference>
<dbReference type="SMART" id="SM00829">
    <property type="entry name" value="PKS_ER"/>
    <property type="match status" value="1"/>
</dbReference>
<keyword evidence="5" id="KW-1185">Reference proteome</keyword>
<dbReference type="Pfam" id="PF00107">
    <property type="entry name" value="ADH_zinc_N"/>
    <property type="match status" value="1"/>
</dbReference>
<dbReference type="RefSeq" id="WP_158507544.1">
    <property type="nucleotide sequence ID" value="NZ_BALE01000019.1"/>
</dbReference>
<dbReference type="GO" id="GO:0070402">
    <property type="term" value="F:NADPH binding"/>
    <property type="evidence" value="ECO:0007669"/>
    <property type="project" value="TreeGrafter"/>
</dbReference>
<accession>A0A0D6ML65</accession>
<name>A0A0D6ML65_9PROT</name>
<dbReference type="SUPFAM" id="SSF51735">
    <property type="entry name" value="NAD(P)-binding Rossmann-fold domains"/>
    <property type="match status" value="1"/>
</dbReference>
<proteinExistence type="predicted"/>
<evidence type="ECO:0000256" key="1">
    <source>
        <dbReference type="ARBA" id="ARBA00022857"/>
    </source>
</evidence>
<dbReference type="InterPro" id="IPR020843">
    <property type="entry name" value="ER"/>
</dbReference>
<dbReference type="EMBL" id="BALE01000019">
    <property type="protein sequence ID" value="GAN54404.1"/>
    <property type="molecule type" value="Genomic_DNA"/>
</dbReference>
<evidence type="ECO:0000256" key="2">
    <source>
        <dbReference type="ARBA" id="ARBA00023002"/>
    </source>
</evidence>
<dbReference type="Pfam" id="PF08240">
    <property type="entry name" value="ADH_N"/>
    <property type="match status" value="1"/>
</dbReference>
<keyword evidence="1" id="KW-0521">NADP</keyword>
<protein>
    <submittedName>
        <fullName evidence="4">Alcohol dehydrogenase GroES domain-containing protein</fullName>
    </submittedName>
</protein>
<organism evidence="4 5">
    <name type="scientific">Tanticharoenia sakaeratensis NBRC 103193</name>
    <dbReference type="NCBI Taxonomy" id="1231623"/>
    <lineage>
        <taxon>Bacteria</taxon>
        <taxon>Pseudomonadati</taxon>
        <taxon>Pseudomonadota</taxon>
        <taxon>Alphaproteobacteria</taxon>
        <taxon>Acetobacterales</taxon>
        <taxon>Acetobacteraceae</taxon>
        <taxon>Tanticharoenia</taxon>
    </lineage>
</organism>
<evidence type="ECO:0000259" key="3">
    <source>
        <dbReference type="SMART" id="SM00829"/>
    </source>
</evidence>
<evidence type="ECO:0000313" key="5">
    <source>
        <dbReference type="Proteomes" id="UP000032679"/>
    </source>
</evidence>
<dbReference type="InterPro" id="IPR013154">
    <property type="entry name" value="ADH-like_N"/>
</dbReference>
<dbReference type="OrthoDB" id="9805663at2"/>
<dbReference type="PANTHER" id="PTHR48106:SF8">
    <property type="entry name" value="OS02G0805600 PROTEIN"/>
    <property type="match status" value="1"/>
</dbReference>
<dbReference type="GO" id="GO:0016651">
    <property type="term" value="F:oxidoreductase activity, acting on NAD(P)H"/>
    <property type="evidence" value="ECO:0007669"/>
    <property type="project" value="TreeGrafter"/>
</dbReference>
<keyword evidence="2" id="KW-0560">Oxidoreductase</keyword>